<keyword evidence="1" id="KW-0812">Transmembrane</keyword>
<feature type="transmembrane region" description="Helical" evidence="1">
    <location>
        <begin position="108"/>
        <end position="124"/>
    </location>
</feature>
<gene>
    <name evidence="2" type="ORF">JIN87_27735</name>
</gene>
<evidence type="ECO:0000313" key="3">
    <source>
        <dbReference type="Proteomes" id="UP000617628"/>
    </source>
</evidence>
<evidence type="ECO:0000256" key="1">
    <source>
        <dbReference type="SAM" id="Phobius"/>
    </source>
</evidence>
<name>A0A934RZW3_9BACT</name>
<keyword evidence="3" id="KW-1185">Reference proteome</keyword>
<keyword evidence="1" id="KW-1133">Transmembrane helix</keyword>
<dbReference type="EMBL" id="JAENIL010000123">
    <property type="protein sequence ID" value="MBK1880705.1"/>
    <property type="molecule type" value="Genomic_DNA"/>
</dbReference>
<keyword evidence="1" id="KW-0472">Membrane</keyword>
<evidence type="ECO:0000313" key="2">
    <source>
        <dbReference type="EMBL" id="MBK1880705.1"/>
    </source>
</evidence>
<protein>
    <submittedName>
        <fullName evidence="2">Uncharacterized protein</fullName>
    </submittedName>
</protein>
<dbReference type="Proteomes" id="UP000617628">
    <property type="component" value="Unassembled WGS sequence"/>
</dbReference>
<comment type="caution">
    <text evidence="2">The sequence shown here is derived from an EMBL/GenBank/DDBJ whole genome shotgun (WGS) entry which is preliminary data.</text>
</comment>
<reference evidence="2" key="1">
    <citation type="submission" date="2021-01" db="EMBL/GenBank/DDBJ databases">
        <title>Modified the classification status of verrucomicrobia.</title>
        <authorList>
            <person name="Feng X."/>
        </authorList>
    </citation>
    <scope>NUCLEOTIDE SEQUENCE</scope>
    <source>
        <strain evidence="2">KCTC 13126</strain>
    </source>
</reference>
<organism evidence="2 3">
    <name type="scientific">Pelagicoccus mobilis</name>
    <dbReference type="NCBI Taxonomy" id="415221"/>
    <lineage>
        <taxon>Bacteria</taxon>
        <taxon>Pseudomonadati</taxon>
        <taxon>Verrucomicrobiota</taxon>
        <taxon>Opitutia</taxon>
        <taxon>Puniceicoccales</taxon>
        <taxon>Pelagicoccaceae</taxon>
        <taxon>Pelagicoccus</taxon>
    </lineage>
</organism>
<proteinExistence type="predicted"/>
<sequence length="126" mass="14670">MMKKFKVSYGGSAADPITIEANSAEEAAMTHFVSSPKDKTIFVEHGLFKEETFNPRSLEKKYPELKELTEDYGYEDTEEIEYDPDEERQSAIDEIKYFFFYTNFGKRLAGTIILTIGYFIYHAYKN</sequence>
<dbReference type="RefSeq" id="WP_200359948.1">
    <property type="nucleotide sequence ID" value="NZ_JAENIL010000123.1"/>
</dbReference>
<accession>A0A934RZW3</accession>
<dbReference type="AlphaFoldDB" id="A0A934RZW3"/>